<gene>
    <name evidence="1" type="ORF">QQA45_03805</name>
</gene>
<accession>A0ABT7HJG0</accession>
<reference evidence="1 2" key="1">
    <citation type="submission" date="2023-06" db="EMBL/GenBank/DDBJ databases">
        <title>Antibody response to the Sneathia vaginalis cytopathogenic toxin A during pregnancy.</title>
        <authorList>
            <person name="Mccoy Z.T."/>
            <person name="Serrano M.G."/>
            <person name="Spaine K."/>
            <person name="Edwards D.J."/>
            <person name="Buck G.A."/>
            <person name="Jefferson K."/>
        </authorList>
    </citation>
    <scope>NUCLEOTIDE SEQUENCE [LARGE SCALE GENOMIC DNA]</scope>
    <source>
        <strain evidence="1 2">CCUG 42621</strain>
    </source>
</reference>
<dbReference type="RefSeq" id="WP_285152931.1">
    <property type="nucleotide sequence ID" value="NZ_JASSPP010000005.1"/>
</dbReference>
<evidence type="ECO:0000313" key="2">
    <source>
        <dbReference type="Proteomes" id="UP001225134"/>
    </source>
</evidence>
<sequence length="766" mass="92728">MIEYEYFDIDEKLVVAQEDEKIIYNKQEFYDFLDRCFLTDKIILKEEKEVIFFYNILSDEEKKIFGINEYFDCIDIAYNYYGLISDLEAQKISKQEVLDICYDWQKNYIEAIFSIDEKMKASKSYYPRYLKYYNNILNKKYLKTLKKIKIVNVFSISKQEKDLLNSLNMPITFCLYSNKADYDEENNILKNISYKKLKNVRAKSFKDKTSFLIYFTQYLKNIEKNKENVKILDISKDKKQYKQINEQIFNYKKNTKFNSSKIFSILSLYYEILKEPKLIYPIYKAVQNENFKSFFEISEDEKLEIRKGMEVSLKYINTPLVTRLLEYKLEDIYTNLIKKYKDEAAIFVEALSEVQIIKKFENFDILRDERDELKLLIKYLQDKPFTFKIPEAKYEISNNFYDVEKKHLIILNIQEDLLKKEKNFILSTIQKKKLGLKINLDYKYIEYYPYIRSIYEADKTDLFYIKNLENDIDIFSIFKDFIYKMELKVENIEYTPFEKINFFDKAFKPKKVKENGIFLTKRDGIKLENEFQNININGYNFAEFMLSDIELYFNLILKRNHYTNFSTDEKSIGANIIGNIVHNIFQRAIEQNEFKNLEKIKDEVLENYRSYILKDYYKSYNILLFTDILVNIKRFFEKQKYELITSEVEMSYKYKNLNINFREDIFADNEIIDIKTGTKKFKISTILKYQLIAYRLFSELKGIKINKTYFYYPFSNDYEEEIENLTKEELDNRIKELISCKYINPDKNKKINYDLNNILRGSDYEL</sequence>
<proteinExistence type="predicted"/>
<evidence type="ECO:0000313" key="1">
    <source>
        <dbReference type="EMBL" id="MDK9580638.1"/>
    </source>
</evidence>
<dbReference type="Proteomes" id="UP001225134">
    <property type="component" value="Unassembled WGS sequence"/>
</dbReference>
<evidence type="ECO:0008006" key="3">
    <source>
        <dbReference type="Google" id="ProtNLM"/>
    </source>
</evidence>
<organism evidence="1 2">
    <name type="scientific">Sneathia sanguinegens</name>
    <dbReference type="NCBI Taxonomy" id="40543"/>
    <lineage>
        <taxon>Bacteria</taxon>
        <taxon>Fusobacteriati</taxon>
        <taxon>Fusobacteriota</taxon>
        <taxon>Fusobacteriia</taxon>
        <taxon>Fusobacteriales</taxon>
        <taxon>Leptotrichiaceae</taxon>
        <taxon>Sneathia</taxon>
    </lineage>
</organism>
<dbReference type="EMBL" id="JASSPP010000005">
    <property type="protein sequence ID" value="MDK9580638.1"/>
    <property type="molecule type" value="Genomic_DNA"/>
</dbReference>
<name>A0ABT7HJG0_9FUSO</name>
<comment type="caution">
    <text evidence="1">The sequence shown here is derived from an EMBL/GenBank/DDBJ whole genome shotgun (WGS) entry which is preliminary data.</text>
</comment>
<protein>
    <recommendedName>
        <fullName evidence="3">PD-(D/E)XK endonuclease-like domain-containing protein</fullName>
    </recommendedName>
</protein>
<keyword evidence="2" id="KW-1185">Reference proteome</keyword>